<dbReference type="AlphaFoldDB" id="A0A2K9DBJ2"/>
<evidence type="ECO:0000313" key="2">
    <source>
        <dbReference type="Proteomes" id="UP000233276"/>
    </source>
</evidence>
<dbReference type="NCBIfam" id="TIGR01907">
    <property type="entry name" value="casE_Cse3"/>
    <property type="match status" value="1"/>
</dbReference>
<dbReference type="KEGG" id="mhos:CXR34_16685"/>
<dbReference type="SUPFAM" id="SSF117987">
    <property type="entry name" value="CRISPR-associated protein"/>
    <property type="match status" value="2"/>
</dbReference>
<gene>
    <name evidence="1" type="primary">cas6e</name>
    <name evidence="1" type="ORF">CXR34_16685</name>
</gene>
<dbReference type="CDD" id="cd09727">
    <property type="entry name" value="Cas6_I-E"/>
    <property type="match status" value="1"/>
</dbReference>
<sequence>MYLSRIQLNPARRGAQRVLSSPHVLHAAVLAAFPDPSAREAGRVLWRLDTAPHRALVYIVSPGRPDLTHLAEQAGWPSLEDSWGTRPYDPILGRIDNGHRYRFRLTANPVRSERLPAGERGKVYGHVTVDQQEQWLLTRAARRGFDISAGPQTDRADLVVSDRRTLTFARRETRVTLRVATFEGTLTVTDREAFVHALGHGIGRAKGYGCGLLTIAPAE</sequence>
<proteinExistence type="predicted"/>
<dbReference type="Proteomes" id="UP000233276">
    <property type="component" value="Chromosome"/>
</dbReference>
<dbReference type="Pfam" id="PF08798">
    <property type="entry name" value="CRISPR_assoc"/>
    <property type="match status" value="1"/>
</dbReference>
<dbReference type="InterPro" id="IPR010179">
    <property type="entry name" value="CRISPR-assoc_prot_Cse3"/>
</dbReference>
<dbReference type="Gene3D" id="3.30.70.1200">
    <property type="entry name" value="Crispr-associated protein, domain 1"/>
    <property type="match status" value="1"/>
</dbReference>
<accession>A0A2K9DBJ2</accession>
<name>A0A2K9DBJ2_9MICO</name>
<protein>
    <submittedName>
        <fullName evidence="1">Type I-E CRISPR-associated protein Cas6/Cse3/CasE</fullName>
    </submittedName>
</protein>
<reference evidence="1 2" key="1">
    <citation type="submission" date="2017-12" db="EMBL/GenBank/DDBJ databases">
        <title>Isolation and characterization of estrogens degradatiion strain Microbacterium hominis SJTG1.</title>
        <authorList>
            <person name="Xiong W."/>
            <person name="Yin C."/>
            <person name="Zheng D."/>
            <person name="Liang R."/>
        </authorList>
    </citation>
    <scope>NUCLEOTIDE SEQUENCE [LARGE SCALE GENOMIC DNA]</scope>
    <source>
        <strain evidence="1 2">SJTG1</strain>
    </source>
</reference>
<evidence type="ECO:0000313" key="1">
    <source>
        <dbReference type="EMBL" id="AUG30935.1"/>
    </source>
</evidence>
<dbReference type="Gene3D" id="3.30.70.1210">
    <property type="entry name" value="Crispr-associated protein, domain 2"/>
    <property type="match status" value="1"/>
</dbReference>
<organism evidence="1 2">
    <name type="scientific">Microbacterium hominis</name>
    <dbReference type="NCBI Taxonomy" id="162426"/>
    <lineage>
        <taxon>Bacteria</taxon>
        <taxon>Bacillati</taxon>
        <taxon>Actinomycetota</taxon>
        <taxon>Actinomycetes</taxon>
        <taxon>Micrococcales</taxon>
        <taxon>Microbacteriaceae</taxon>
        <taxon>Microbacterium</taxon>
    </lineage>
</organism>
<dbReference type="EMBL" id="CP025299">
    <property type="protein sequence ID" value="AUG30935.1"/>
    <property type="molecule type" value="Genomic_DNA"/>
</dbReference>
<dbReference type="RefSeq" id="WP_101307057.1">
    <property type="nucleotide sequence ID" value="NZ_CP025299.1"/>
</dbReference>
<dbReference type="SMART" id="SM01101">
    <property type="entry name" value="CRISPR_assoc"/>
    <property type="match status" value="1"/>
</dbReference>